<sequence>MFCPPTLELPPVRVPVFAIYRTRADSRCRRENVVPPTAPVDLQPGSARRRTAACSLISWNASAPRSSAQMHHWSLNRRVLSLVHASTGCIQLQERQASTHSQARWLAGGPTSATTALLASETKRVGVPAHHVTYPIEHRMARWISRITASHNYRERVLSITWRKTHS</sequence>
<proteinExistence type="predicted"/>
<gene>
    <name evidence="1" type="ORF">EJ02DRAFT_228045</name>
</gene>
<reference evidence="1" key="1">
    <citation type="journal article" date="2020" name="Stud. Mycol.">
        <title>101 Dothideomycetes genomes: a test case for predicting lifestyles and emergence of pathogens.</title>
        <authorList>
            <person name="Haridas S."/>
            <person name="Albert R."/>
            <person name="Binder M."/>
            <person name="Bloem J."/>
            <person name="Labutti K."/>
            <person name="Salamov A."/>
            <person name="Andreopoulos B."/>
            <person name="Baker S."/>
            <person name="Barry K."/>
            <person name="Bills G."/>
            <person name="Bluhm B."/>
            <person name="Cannon C."/>
            <person name="Castanera R."/>
            <person name="Culley D."/>
            <person name="Daum C."/>
            <person name="Ezra D."/>
            <person name="Gonzalez J."/>
            <person name="Henrissat B."/>
            <person name="Kuo A."/>
            <person name="Liang C."/>
            <person name="Lipzen A."/>
            <person name="Lutzoni F."/>
            <person name="Magnuson J."/>
            <person name="Mondo S."/>
            <person name="Nolan M."/>
            <person name="Ohm R."/>
            <person name="Pangilinan J."/>
            <person name="Park H.-J."/>
            <person name="Ramirez L."/>
            <person name="Alfaro M."/>
            <person name="Sun H."/>
            <person name="Tritt A."/>
            <person name="Yoshinaga Y."/>
            <person name="Zwiers L.-H."/>
            <person name="Turgeon B."/>
            <person name="Goodwin S."/>
            <person name="Spatafora J."/>
            <person name="Crous P."/>
            <person name="Grigoriev I."/>
        </authorList>
    </citation>
    <scope>NUCLEOTIDE SEQUENCE</scope>
    <source>
        <strain evidence="1">CBS 161.51</strain>
    </source>
</reference>
<protein>
    <submittedName>
        <fullName evidence="1">Uncharacterized protein</fullName>
    </submittedName>
</protein>
<dbReference type="EMBL" id="ML976061">
    <property type="protein sequence ID" value="KAF1940558.1"/>
    <property type="molecule type" value="Genomic_DNA"/>
</dbReference>
<accession>A0A6A5SLP2</accession>
<keyword evidence="2" id="KW-1185">Reference proteome</keyword>
<dbReference type="AlphaFoldDB" id="A0A6A5SLP2"/>
<name>A0A6A5SLP2_9PLEO</name>
<evidence type="ECO:0000313" key="2">
    <source>
        <dbReference type="Proteomes" id="UP000800038"/>
    </source>
</evidence>
<dbReference type="Proteomes" id="UP000800038">
    <property type="component" value="Unassembled WGS sequence"/>
</dbReference>
<organism evidence="1 2">
    <name type="scientific">Clathrospora elynae</name>
    <dbReference type="NCBI Taxonomy" id="706981"/>
    <lineage>
        <taxon>Eukaryota</taxon>
        <taxon>Fungi</taxon>
        <taxon>Dikarya</taxon>
        <taxon>Ascomycota</taxon>
        <taxon>Pezizomycotina</taxon>
        <taxon>Dothideomycetes</taxon>
        <taxon>Pleosporomycetidae</taxon>
        <taxon>Pleosporales</taxon>
        <taxon>Diademaceae</taxon>
        <taxon>Clathrospora</taxon>
    </lineage>
</organism>
<evidence type="ECO:0000313" key="1">
    <source>
        <dbReference type="EMBL" id="KAF1940558.1"/>
    </source>
</evidence>